<proteinExistence type="inferred from homology"/>
<gene>
    <name evidence="5" type="ORF">CXB51_002065</name>
</gene>
<name>A0A8J6DAS6_9ROSI</name>
<dbReference type="InterPro" id="IPR026992">
    <property type="entry name" value="DIOX_N"/>
</dbReference>
<dbReference type="SUPFAM" id="SSF51197">
    <property type="entry name" value="Clavaminate synthase-like"/>
    <property type="match status" value="2"/>
</dbReference>
<dbReference type="InterPro" id="IPR044861">
    <property type="entry name" value="IPNS-like_FE2OG_OXY"/>
</dbReference>
<organism evidence="5 6">
    <name type="scientific">Gossypium anomalum</name>
    <dbReference type="NCBI Taxonomy" id="47600"/>
    <lineage>
        <taxon>Eukaryota</taxon>
        <taxon>Viridiplantae</taxon>
        <taxon>Streptophyta</taxon>
        <taxon>Embryophyta</taxon>
        <taxon>Tracheophyta</taxon>
        <taxon>Spermatophyta</taxon>
        <taxon>Magnoliopsida</taxon>
        <taxon>eudicotyledons</taxon>
        <taxon>Gunneridae</taxon>
        <taxon>Pentapetalae</taxon>
        <taxon>rosids</taxon>
        <taxon>malvids</taxon>
        <taxon>Malvales</taxon>
        <taxon>Malvaceae</taxon>
        <taxon>Malvoideae</taxon>
        <taxon>Gossypium</taxon>
    </lineage>
</organism>
<dbReference type="PRINTS" id="PR00682">
    <property type="entry name" value="IPNSYNTHASE"/>
</dbReference>
<comment type="caution">
    <text evidence="5">The sequence shown here is derived from an EMBL/GenBank/DDBJ whole genome shotgun (WGS) entry which is preliminary data.</text>
</comment>
<evidence type="ECO:0000313" key="5">
    <source>
        <dbReference type="EMBL" id="KAG8501999.1"/>
    </source>
</evidence>
<dbReference type="AlphaFoldDB" id="A0A8J6DAS6"/>
<keyword evidence="3" id="KW-0408">Iron</keyword>
<reference evidence="5 6" key="1">
    <citation type="journal article" date="2021" name="bioRxiv">
        <title>The Gossypium anomalum genome as a resource for cotton improvement and evolutionary analysis of hybrid incompatibility.</title>
        <authorList>
            <person name="Grover C.E."/>
            <person name="Yuan D."/>
            <person name="Arick M.A."/>
            <person name="Miller E.R."/>
            <person name="Hu G."/>
            <person name="Peterson D.G."/>
            <person name="Wendel J.F."/>
            <person name="Udall J.A."/>
        </authorList>
    </citation>
    <scope>NUCLEOTIDE SEQUENCE [LARGE SCALE GENOMIC DNA]</scope>
    <source>
        <strain evidence="5">JFW-Udall</strain>
        <tissue evidence="5">Leaf</tissue>
    </source>
</reference>
<dbReference type="GO" id="GO:0046872">
    <property type="term" value="F:metal ion binding"/>
    <property type="evidence" value="ECO:0007669"/>
    <property type="project" value="UniProtKB-KW"/>
</dbReference>
<dbReference type="FunFam" id="2.60.120.330:FF:000012">
    <property type="entry name" value="Gibberellin 20 oxidase 1"/>
    <property type="match status" value="2"/>
</dbReference>
<feature type="domain" description="Fe2OG dioxygenase" evidence="4">
    <location>
        <begin position="533"/>
        <end position="635"/>
    </location>
</feature>
<dbReference type="InterPro" id="IPR050295">
    <property type="entry name" value="Plant_2OG-oxidoreductases"/>
</dbReference>
<evidence type="ECO:0000256" key="2">
    <source>
        <dbReference type="ARBA" id="ARBA00022723"/>
    </source>
</evidence>
<dbReference type="EMBL" id="JAHUZN010000001">
    <property type="protein sequence ID" value="KAG8501999.1"/>
    <property type="molecule type" value="Genomic_DNA"/>
</dbReference>
<dbReference type="PROSITE" id="PS51471">
    <property type="entry name" value="FE2OG_OXY"/>
    <property type="match status" value="2"/>
</dbReference>
<sequence length="692" mass="79301">MGEVDQAFIQSIEHRPNLDTIEIEGIPLIDLSLSHTTDINVLVSKIGTACKNWGFFQVINHGVPLELLEKIKVAAKAFFDQPMEEKRKVKRDEVNPMGYYESEHTKNVRDWKEVFDFLINDPSFLPASPELEDDEMRTLSNQWPENPPKFREACQEYAREVEKLGYKLLELISLSLGLPSNRLNGYFEDQLSRMRLNHYPPCPCPELALGVGRHKDAGALTIVAQDDVGGLQVKRKSDGVWVPVKPTSNALVINVGDIIQVWSNEAYESVEHRVVVNPERERFSTPIFFFPSHYVMVKPLEELVNEGNPPKYKPYNFGKFNAARNRSNYKKLEKHVISKGLIIAMGGIDQAFVQEPEQRPKPSTIEVDGIPVIDMSVSGTGGIEKLASEIGNACRKWGFFQVINHGVPLELRQRVEKVAKAFFDLPIEEKRKAKRDELNFTGYHDEEHTKNVRDWKEVFDMLIEDPTFLPASPDPDDEEIRTYSNKWPENPPEFRETCQEYCREVEKLAFKLLELISLSLGLPANRLSDFFKHQTGMLRLNYYPPCPSPELALGVGRHRDGGALTVLAQDDVGGLQIRRQSDGEWIPIKPIPNAYIINIADALQVWSNNLYVSAEHRVVVNSERERFSIPLFFFPSHYVKVKPLEELMNEQNPAKYKEYSWGKFYVNRTGSNYKKLEAENLQIDHFKTPESE</sequence>
<feature type="domain" description="Fe2OG dioxygenase" evidence="4">
    <location>
        <begin position="190"/>
        <end position="291"/>
    </location>
</feature>
<dbReference type="Pfam" id="PF03171">
    <property type="entry name" value="2OG-FeII_Oxy"/>
    <property type="match status" value="2"/>
</dbReference>
<dbReference type="InterPro" id="IPR005123">
    <property type="entry name" value="Oxoglu/Fe-dep_dioxygenase_dom"/>
</dbReference>
<evidence type="ECO:0000259" key="4">
    <source>
        <dbReference type="PROSITE" id="PS51471"/>
    </source>
</evidence>
<protein>
    <recommendedName>
        <fullName evidence="4">Fe2OG dioxygenase domain-containing protein</fullName>
    </recommendedName>
</protein>
<dbReference type="InterPro" id="IPR027443">
    <property type="entry name" value="IPNS-like_sf"/>
</dbReference>
<accession>A0A8J6DAS6</accession>
<dbReference type="Gene3D" id="2.60.120.330">
    <property type="entry name" value="B-lactam Antibiotic, Isopenicillin N Synthase, Chain"/>
    <property type="match status" value="2"/>
</dbReference>
<dbReference type="Proteomes" id="UP000701853">
    <property type="component" value="Chromosome 1"/>
</dbReference>
<comment type="similarity">
    <text evidence="1">Belongs to the iron/ascorbate-dependent oxidoreductase family.</text>
</comment>
<evidence type="ECO:0000313" key="6">
    <source>
        <dbReference type="Proteomes" id="UP000701853"/>
    </source>
</evidence>
<keyword evidence="6" id="KW-1185">Reference proteome</keyword>
<dbReference type="Pfam" id="PF14226">
    <property type="entry name" value="DIOX_N"/>
    <property type="match status" value="2"/>
</dbReference>
<keyword evidence="2" id="KW-0479">Metal-binding</keyword>
<dbReference type="PANTHER" id="PTHR47991">
    <property type="entry name" value="OXOGLUTARATE/IRON-DEPENDENT DIOXYGENASE"/>
    <property type="match status" value="1"/>
</dbReference>
<evidence type="ECO:0000256" key="1">
    <source>
        <dbReference type="ARBA" id="ARBA00008056"/>
    </source>
</evidence>
<evidence type="ECO:0000256" key="3">
    <source>
        <dbReference type="ARBA" id="ARBA00023004"/>
    </source>
</evidence>
<dbReference type="OrthoDB" id="288590at2759"/>